<comment type="caution">
    <text evidence="2">The sequence shown here is derived from an EMBL/GenBank/DDBJ whole genome shotgun (WGS) entry which is preliminary data.</text>
</comment>
<dbReference type="SUPFAM" id="SSF50494">
    <property type="entry name" value="Trypsin-like serine proteases"/>
    <property type="match status" value="1"/>
</dbReference>
<name>A0ABS4ACJ2_9PROT</name>
<evidence type="ECO:0000256" key="1">
    <source>
        <dbReference type="SAM" id="SignalP"/>
    </source>
</evidence>
<reference evidence="2 3" key="1">
    <citation type="submission" date="2021-03" db="EMBL/GenBank/DDBJ databases">
        <authorList>
            <person name="So Y."/>
        </authorList>
    </citation>
    <scope>NUCLEOTIDE SEQUENCE [LARGE SCALE GENOMIC DNA]</scope>
    <source>
        <strain evidence="2 3">SSH11</strain>
    </source>
</reference>
<keyword evidence="3" id="KW-1185">Reference proteome</keyword>
<accession>A0ABS4ACJ2</accession>
<feature type="signal peptide" evidence="1">
    <location>
        <begin position="1"/>
        <end position="18"/>
    </location>
</feature>
<dbReference type="InterPro" id="IPR009003">
    <property type="entry name" value="Peptidase_S1_PA"/>
</dbReference>
<feature type="chain" id="PRO_5045638660" evidence="1">
    <location>
        <begin position="19"/>
        <end position="311"/>
    </location>
</feature>
<gene>
    <name evidence="2" type="ORF">J8J14_08040</name>
</gene>
<dbReference type="EMBL" id="JAGIZB010000006">
    <property type="protein sequence ID" value="MBP0444732.1"/>
    <property type="molecule type" value="Genomic_DNA"/>
</dbReference>
<sequence>MRPVLPILLSLLATPALAQAPAGSWRVVNRTGQAALGLVAVEAGAANPQGRNRLREAVADGAEKRFRRKADAPCRLDLRLRLSDGREAVRSGHDVCADPMVVFDPASVQATAAAQPPQRPASGTGLLVAPERVLTSRALTDGCTRITLRGANGQAYSAVPPVQGNGELGLAILSVPGLSGPRLPFRADTPKRGEAVMALGFAAAQPARVEVSGLGSPRGDANRLAFNGPAPPGSPLLDLRARVVGITLEMPEPQARRSRKLQAVRAERAMAFLRAAGVAPSLGPDSLPERSAEAVEEAAGRSVLAVSCERG</sequence>
<keyword evidence="1" id="KW-0732">Signal</keyword>
<dbReference type="Gene3D" id="2.40.10.120">
    <property type="match status" value="1"/>
</dbReference>
<evidence type="ECO:0000313" key="2">
    <source>
        <dbReference type="EMBL" id="MBP0444732.1"/>
    </source>
</evidence>
<dbReference type="Pfam" id="PF13365">
    <property type="entry name" value="Trypsin_2"/>
    <property type="match status" value="1"/>
</dbReference>
<dbReference type="Proteomes" id="UP000681594">
    <property type="component" value="Unassembled WGS sequence"/>
</dbReference>
<organism evidence="2 3">
    <name type="scientific">Pararoseomonas baculiformis</name>
    <dbReference type="NCBI Taxonomy" id="2820812"/>
    <lineage>
        <taxon>Bacteria</taxon>
        <taxon>Pseudomonadati</taxon>
        <taxon>Pseudomonadota</taxon>
        <taxon>Alphaproteobacteria</taxon>
        <taxon>Acetobacterales</taxon>
        <taxon>Acetobacteraceae</taxon>
        <taxon>Pararoseomonas</taxon>
    </lineage>
</organism>
<dbReference type="RefSeq" id="WP_209378958.1">
    <property type="nucleotide sequence ID" value="NZ_JAGIZB010000006.1"/>
</dbReference>
<evidence type="ECO:0000313" key="3">
    <source>
        <dbReference type="Proteomes" id="UP000681594"/>
    </source>
</evidence>
<proteinExistence type="predicted"/>
<protein>
    <submittedName>
        <fullName evidence="2">Trypsin-like peptidase domain-containing protein</fullName>
    </submittedName>
</protein>